<dbReference type="EMBL" id="SRLO01000172">
    <property type="protein sequence ID" value="TNN69728.1"/>
    <property type="molecule type" value="Genomic_DNA"/>
</dbReference>
<evidence type="ECO:0000313" key="2">
    <source>
        <dbReference type="Proteomes" id="UP000314294"/>
    </source>
</evidence>
<organism evidence="1 2">
    <name type="scientific">Liparis tanakae</name>
    <name type="common">Tanaka's snailfish</name>
    <dbReference type="NCBI Taxonomy" id="230148"/>
    <lineage>
        <taxon>Eukaryota</taxon>
        <taxon>Metazoa</taxon>
        <taxon>Chordata</taxon>
        <taxon>Craniata</taxon>
        <taxon>Vertebrata</taxon>
        <taxon>Euteleostomi</taxon>
        <taxon>Actinopterygii</taxon>
        <taxon>Neopterygii</taxon>
        <taxon>Teleostei</taxon>
        <taxon>Neoteleostei</taxon>
        <taxon>Acanthomorphata</taxon>
        <taxon>Eupercaria</taxon>
        <taxon>Perciformes</taxon>
        <taxon>Cottioidei</taxon>
        <taxon>Cottales</taxon>
        <taxon>Liparidae</taxon>
        <taxon>Liparis</taxon>
    </lineage>
</organism>
<accession>A0A4Z2HVM9</accession>
<dbReference type="AlphaFoldDB" id="A0A4Z2HVM9"/>
<dbReference type="Proteomes" id="UP000314294">
    <property type="component" value="Unassembled WGS sequence"/>
</dbReference>
<keyword evidence="2" id="KW-1185">Reference proteome</keyword>
<proteinExistence type="predicted"/>
<reference evidence="1 2" key="1">
    <citation type="submission" date="2019-03" db="EMBL/GenBank/DDBJ databases">
        <title>First draft genome of Liparis tanakae, snailfish: a comprehensive survey of snailfish specific genes.</title>
        <authorList>
            <person name="Kim W."/>
            <person name="Song I."/>
            <person name="Jeong J.-H."/>
            <person name="Kim D."/>
            <person name="Kim S."/>
            <person name="Ryu S."/>
            <person name="Song J.Y."/>
            <person name="Lee S.K."/>
        </authorList>
    </citation>
    <scope>NUCLEOTIDE SEQUENCE [LARGE SCALE GENOMIC DNA]</scope>
    <source>
        <tissue evidence="1">Muscle</tissue>
    </source>
</reference>
<evidence type="ECO:0000313" key="1">
    <source>
        <dbReference type="EMBL" id="TNN69728.1"/>
    </source>
</evidence>
<sequence length="70" mass="8115">MKQRGGISALQQRTGEVEAGMLLQFEDLMMRDDSKLDYKTWQPLSHDIYSENISRGDKIPIQQDYSPQLI</sequence>
<gene>
    <name evidence="1" type="ORF">EYF80_020092</name>
</gene>
<protein>
    <submittedName>
        <fullName evidence="1">Uncharacterized protein</fullName>
    </submittedName>
</protein>
<comment type="caution">
    <text evidence="1">The sequence shown here is derived from an EMBL/GenBank/DDBJ whole genome shotgun (WGS) entry which is preliminary data.</text>
</comment>
<name>A0A4Z2HVM9_9TELE</name>